<dbReference type="AlphaFoldDB" id="S9PHW6"/>
<gene>
    <name evidence="1" type="ORF">D187_008814</name>
</gene>
<protein>
    <submittedName>
        <fullName evidence="1">Uncharacterized protein</fullName>
    </submittedName>
</protein>
<comment type="caution">
    <text evidence="1">The sequence shown here is derived from an EMBL/GenBank/DDBJ whole genome shotgun (WGS) entry which is preliminary data.</text>
</comment>
<dbReference type="Proteomes" id="UP000011682">
    <property type="component" value="Unassembled WGS sequence"/>
</dbReference>
<sequence length="58" mass="6358">MRWVLLKDAGLLSDVLLAVFALQRRRAHRQGLRDVRGGAMSFIQFFGSALPTRGSGAS</sequence>
<name>S9PHW6_CYSF2</name>
<accession>S9PHW6</accession>
<dbReference type="EMBL" id="ANAH02000007">
    <property type="protein sequence ID" value="EPX62626.1"/>
    <property type="molecule type" value="Genomic_DNA"/>
</dbReference>
<evidence type="ECO:0000313" key="1">
    <source>
        <dbReference type="EMBL" id="EPX62626.1"/>
    </source>
</evidence>
<keyword evidence="2" id="KW-1185">Reference proteome</keyword>
<reference evidence="1" key="1">
    <citation type="submission" date="2013-05" db="EMBL/GenBank/DDBJ databases">
        <title>Genome assembly of Cystobacter fuscus DSM 2262.</title>
        <authorList>
            <person name="Sharma G."/>
            <person name="Khatri I."/>
            <person name="Kaur C."/>
            <person name="Mayilraj S."/>
            <person name="Subramanian S."/>
        </authorList>
    </citation>
    <scope>NUCLEOTIDE SEQUENCE [LARGE SCALE GENOMIC DNA]</scope>
    <source>
        <strain evidence="1">DSM 2262</strain>
    </source>
</reference>
<organism evidence="1 2">
    <name type="scientific">Cystobacter fuscus (strain ATCC 25194 / DSM 2262 / NBRC 100088 / M29)</name>
    <dbReference type="NCBI Taxonomy" id="1242864"/>
    <lineage>
        <taxon>Bacteria</taxon>
        <taxon>Pseudomonadati</taxon>
        <taxon>Myxococcota</taxon>
        <taxon>Myxococcia</taxon>
        <taxon>Myxococcales</taxon>
        <taxon>Cystobacterineae</taxon>
        <taxon>Archangiaceae</taxon>
        <taxon>Cystobacter</taxon>
    </lineage>
</organism>
<proteinExistence type="predicted"/>
<evidence type="ECO:0000313" key="2">
    <source>
        <dbReference type="Proteomes" id="UP000011682"/>
    </source>
</evidence>